<dbReference type="Gene3D" id="2.40.10.120">
    <property type="match status" value="1"/>
</dbReference>
<protein>
    <submittedName>
        <fullName evidence="6 7">Serine protease Do</fullName>
    </submittedName>
</protein>
<name>A0A4R3JSE4_9FIRM</name>
<dbReference type="SUPFAM" id="SSF50156">
    <property type="entry name" value="PDZ domain-like"/>
    <property type="match status" value="1"/>
</dbReference>
<reference evidence="7 8" key="2">
    <citation type="submission" date="2019-03" db="EMBL/GenBank/DDBJ databases">
        <title>Genomic Encyclopedia of Type Strains, Phase IV (KMG-IV): sequencing the most valuable type-strain genomes for metagenomic binning, comparative biology and taxonomic classification.</title>
        <authorList>
            <person name="Goeker M."/>
        </authorList>
    </citation>
    <scope>NUCLEOTIDE SEQUENCE [LARGE SCALE GENOMIC DNA]</scope>
    <source>
        <strain evidence="7 8">DSM 103426</strain>
    </source>
</reference>
<feature type="region of interest" description="Disordered" evidence="3">
    <location>
        <begin position="426"/>
        <end position="445"/>
    </location>
</feature>
<proteinExistence type="predicted"/>
<evidence type="ECO:0000313" key="8">
    <source>
        <dbReference type="Proteomes" id="UP000294613"/>
    </source>
</evidence>
<feature type="transmembrane region" description="Helical" evidence="4">
    <location>
        <begin position="50"/>
        <end position="71"/>
    </location>
</feature>
<dbReference type="InterPro" id="IPR036034">
    <property type="entry name" value="PDZ_sf"/>
</dbReference>
<feature type="region of interest" description="Disordered" evidence="3">
    <location>
        <begin position="1"/>
        <end position="47"/>
    </location>
</feature>
<dbReference type="GeneID" id="97506314"/>
<dbReference type="PANTHER" id="PTHR43343:SF3">
    <property type="entry name" value="PROTEASE DO-LIKE 8, CHLOROPLASTIC"/>
    <property type="match status" value="1"/>
</dbReference>
<dbReference type="SUPFAM" id="SSF50494">
    <property type="entry name" value="Trypsin-like serine proteases"/>
    <property type="match status" value="1"/>
</dbReference>
<dbReference type="Pfam" id="PF13180">
    <property type="entry name" value="PDZ_2"/>
    <property type="match status" value="1"/>
</dbReference>
<dbReference type="RefSeq" id="WP_008976478.1">
    <property type="nucleotide sequence ID" value="NZ_AP031411.1"/>
</dbReference>
<keyword evidence="4" id="KW-0472">Membrane</keyword>
<evidence type="ECO:0000256" key="1">
    <source>
        <dbReference type="ARBA" id="ARBA00022670"/>
    </source>
</evidence>
<evidence type="ECO:0000313" key="9">
    <source>
        <dbReference type="Proteomes" id="UP000702954"/>
    </source>
</evidence>
<evidence type="ECO:0000256" key="4">
    <source>
        <dbReference type="SAM" id="Phobius"/>
    </source>
</evidence>
<feature type="compositionally biased region" description="Polar residues" evidence="3">
    <location>
        <begin position="1"/>
        <end position="19"/>
    </location>
</feature>
<evidence type="ECO:0000313" key="6">
    <source>
        <dbReference type="EMBL" id="GBU05123.1"/>
    </source>
</evidence>
<evidence type="ECO:0000256" key="2">
    <source>
        <dbReference type="ARBA" id="ARBA00022801"/>
    </source>
</evidence>
<dbReference type="InterPro" id="IPR001940">
    <property type="entry name" value="Peptidase_S1C"/>
</dbReference>
<dbReference type="InterPro" id="IPR001478">
    <property type="entry name" value="PDZ"/>
</dbReference>
<dbReference type="GO" id="GO:0006508">
    <property type="term" value="P:proteolysis"/>
    <property type="evidence" value="ECO:0007669"/>
    <property type="project" value="UniProtKB-KW"/>
</dbReference>
<sequence>MDNQYNYNTPNDQFQNQATGNGGPDFHFGQTDPDFSHRKKEKKPRDHKKAAKIAGGLCFAVAFGVIASAAFQTTNFVGNALFGEKVKTEKSSEKKVDSTSLTRTSSTVTSDVSEVVNSVMPSVVSITNMSVQQVQSFFGGTSSQEVQSSGSGIIVGQNDTELLIATNNHVVEGSTTLTVSFINESSAEAKIKGTDASRDLAVIAVPLENIEEETMGEIKVATLGDSTKLQVGEPVIAIGNALGYGQSVTTGIVSALNRQIDMEGFDAELIQTDAAINPGNSGGALVNANGEVIGINTVKVSSDAVEGMGYAIPISDANETITTLMNKETREQVPEDERGFLGVEITNVEAESAELYGMPTGVYIRNVIEGTGAEKAGLVRGGVITELDGSSVDSMTTLQNLLSYYRVGETVTLTVEMPGKDGSYEEKEVEVVLSEKQTETAIPKR</sequence>
<gene>
    <name evidence="6" type="primary">htrB</name>
    <name evidence="7" type="ORF">EDD74_10743</name>
    <name evidence="6" type="ORF">FAEUMB_16640</name>
</gene>
<dbReference type="GO" id="GO:0004252">
    <property type="term" value="F:serine-type endopeptidase activity"/>
    <property type="evidence" value="ECO:0007669"/>
    <property type="project" value="InterPro"/>
</dbReference>
<accession>A0A4R3JSE4</accession>
<dbReference type="EMBL" id="BHEO01000008">
    <property type="protein sequence ID" value="GBU05123.1"/>
    <property type="molecule type" value="Genomic_DNA"/>
</dbReference>
<keyword evidence="4" id="KW-0812">Transmembrane</keyword>
<dbReference type="PANTHER" id="PTHR43343">
    <property type="entry name" value="PEPTIDASE S12"/>
    <property type="match status" value="1"/>
</dbReference>
<dbReference type="Gene3D" id="2.30.42.10">
    <property type="match status" value="1"/>
</dbReference>
<feature type="domain" description="PDZ" evidence="5">
    <location>
        <begin position="330"/>
        <end position="419"/>
    </location>
</feature>
<keyword evidence="1 7" id="KW-0645">Protease</keyword>
<dbReference type="Pfam" id="PF13365">
    <property type="entry name" value="Trypsin_2"/>
    <property type="match status" value="1"/>
</dbReference>
<dbReference type="SMART" id="SM00228">
    <property type="entry name" value="PDZ"/>
    <property type="match status" value="1"/>
</dbReference>
<dbReference type="Proteomes" id="UP000294613">
    <property type="component" value="Unassembled WGS sequence"/>
</dbReference>
<keyword evidence="2" id="KW-0378">Hydrolase</keyword>
<evidence type="ECO:0000259" key="5">
    <source>
        <dbReference type="PROSITE" id="PS50106"/>
    </source>
</evidence>
<reference evidence="6 9" key="1">
    <citation type="journal article" date="2018" name="Int. J. Syst. Evol. Microbiol.">
        <title>Draft Genome Sequence of Faecalimonas umbilicata JCM 30896T, an Acetate-Producing Bacterium Isolated from Human Feces.</title>
        <authorList>
            <person name="Sakamoto M."/>
            <person name="Ikeyama N."/>
            <person name="Yuki M."/>
            <person name="Ohkuma M."/>
        </authorList>
    </citation>
    <scope>NUCLEOTIDE SEQUENCE [LARGE SCALE GENOMIC DNA]</scope>
    <source>
        <strain evidence="6 9">EGH7</strain>
    </source>
</reference>
<dbReference type="PRINTS" id="PR00834">
    <property type="entry name" value="PROTEASES2C"/>
</dbReference>
<evidence type="ECO:0000313" key="7">
    <source>
        <dbReference type="EMBL" id="TCS68652.1"/>
    </source>
</evidence>
<evidence type="ECO:0000256" key="3">
    <source>
        <dbReference type="SAM" id="MobiDB-lite"/>
    </source>
</evidence>
<dbReference type="InterPro" id="IPR051201">
    <property type="entry name" value="Chloro_Bact_Ser_Proteases"/>
</dbReference>
<keyword evidence="4" id="KW-1133">Transmembrane helix</keyword>
<dbReference type="PROSITE" id="PS50106">
    <property type="entry name" value="PDZ"/>
    <property type="match status" value="1"/>
</dbReference>
<dbReference type="Proteomes" id="UP000702954">
    <property type="component" value="Unassembled WGS sequence"/>
</dbReference>
<comment type="caution">
    <text evidence="7">The sequence shown here is derived from an EMBL/GenBank/DDBJ whole genome shotgun (WGS) entry which is preliminary data.</text>
</comment>
<dbReference type="InterPro" id="IPR009003">
    <property type="entry name" value="Peptidase_S1_PA"/>
</dbReference>
<keyword evidence="9" id="KW-1185">Reference proteome</keyword>
<dbReference type="AlphaFoldDB" id="A0A4R3JSE4"/>
<feature type="compositionally biased region" description="Basic residues" evidence="3">
    <location>
        <begin position="37"/>
        <end position="47"/>
    </location>
</feature>
<dbReference type="EMBL" id="SLZV01000007">
    <property type="protein sequence ID" value="TCS68652.1"/>
    <property type="molecule type" value="Genomic_DNA"/>
</dbReference>
<organism evidence="7 8">
    <name type="scientific">Faecalimonas umbilicata</name>
    <dbReference type="NCBI Taxonomy" id="1912855"/>
    <lineage>
        <taxon>Bacteria</taxon>
        <taxon>Bacillati</taxon>
        <taxon>Bacillota</taxon>
        <taxon>Clostridia</taxon>
        <taxon>Lachnospirales</taxon>
        <taxon>Lachnospiraceae</taxon>
        <taxon>Faecalimonas</taxon>
    </lineage>
</organism>